<reference evidence="2 3" key="1">
    <citation type="journal article" date="2023" name="Plants (Basel)">
        <title>Bridging the Gap: Combining Genomics and Transcriptomics Approaches to Understand Stylosanthes scabra, an Orphan Legume from the Brazilian Caatinga.</title>
        <authorList>
            <person name="Ferreira-Neto J.R.C."/>
            <person name="da Silva M.D."/>
            <person name="Binneck E."/>
            <person name="de Melo N.F."/>
            <person name="da Silva R.H."/>
            <person name="de Melo A.L.T.M."/>
            <person name="Pandolfi V."/>
            <person name="Bustamante F.O."/>
            <person name="Brasileiro-Vidal A.C."/>
            <person name="Benko-Iseppon A.M."/>
        </authorList>
    </citation>
    <scope>NUCLEOTIDE SEQUENCE [LARGE SCALE GENOMIC DNA]</scope>
    <source>
        <tissue evidence="2">Leaves</tissue>
    </source>
</reference>
<comment type="caution">
    <text evidence="2">The sequence shown here is derived from an EMBL/GenBank/DDBJ whole genome shotgun (WGS) entry which is preliminary data.</text>
</comment>
<feature type="compositionally biased region" description="Polar residues" evidence="1">
    <location>
        <begin position="88"/>
        <end position="101"/>
    </location>
</feature>
<sequence>MDDKIPLNNEGATDSSNPQPTLEKEVDQRNQTIQQLGTALRELLERQTREAAIASEAVKKSGRARKETASHPRRGEKKRERQTRKAEQQNTNRNGSQQQNGRIKGPHVETIHCGNKSARKR</sequence>
<name>A0ABU6XVJ8_9FABA</name>
<dbReference type="EMBL" id="JASCZI010213348">
    <property type="protein sequence ID" value="MED6201179.1"/>
    <property type="molecule type" value="Genomic_DNA"/>
</dbReference>
<feature type="compositionally biased region" description="Polar residues" evidence="1">
    <location>
        <begin position="10"/>
        <end position="20"/>
    </location>
</feature>
<gene>
    <name evidence="2" type="ORF">PIB30_092353</name>
</gene>
<keyword evidence="3" id="KW-1185">Reference proteome</keyword>
<proteinExistence type="predicted"/>
<feature type="region of interest" description="Disordered" evidence="1">
    <location>
        <begin position="54"/>
        <end position="121"/>
    </location>
</feature>
<dbReference type="Proteomes" id="UP001341840">
    <property type="component" value="Unassembled WGS sequence"/>
</dbReference>
<evidence type="ECO:0000256" key="1">
    <source>
        <dbReference type="SAM" id="MobiDB-lite"/>
    </source>
</evidence>
<organism evidence="2 3">
    <name type="scientific">Stylosanthes scabra</name>
    <dbReference type="NCBI Taxonomy" id="79078"/>
    <lineage>
        <taxon>Eukaryota</taxon>
        <taxon>Viridiplantae</taxon>
        <taxon>Streptophyta</taxon>
        <taxon>Embryophyta</taxon>
        <taxon>Tracheophyta</taxon>
        <taxon>Spermatophyta</taxon>
        <taxon>Magnoliopsida</taxon>
        <taxon>eudicotyledons</taxon>
        <taxon>Gunneridae</taxon>
        <taxon>Pentapetalae</taxon>
        <taxon>rosids</taxon>
        <taxon>fabids</taxon>
        <taxon>Fabales</taxon>
        <taxon>Fabaceae</taxon>
        <taxon>Papilionoideae</taxon>
        <taxon>50 kb inversion clade</taxon>
        <taxon>dalbergioids sensu lato</taxon>
        <taxon>Dalbergieae</taxon>
        <taxon>Pterocarpus clade</taxon>
        <taxon>Stylosanthes</taxon>
    </lineage>
</organism>
<evidence type="ECO:0000313" key="2">
    <source>
        <dbReference type="EMBL" id="MED6201179.1"/>
    </source>
</evidence>
<feature type="region of interest" description="Disordered" evidence="1">
    <location>
        <begin position="1"/>
        <end position="31"/>
    </location>
</feature>
<protein>
    <submittedName>
        <fullName evidence="2">Uncharacterized protein</fullName>
    </submittedName>
</protein>
<feature type="compositionally biased region" description="Basic and acidic residues" evidence="1">
    <location>
        <begin position="77"/>
        <end position="87"/>
    </location>
</feature>
<accession>A0ABU6XVJ8</accession>
<evidence type="ECO:0000313" key="3">
    <source>
        <dbReference type="Proteomes" id="UP001341840"/>
    </source>
</evidence>